<dbReference type="Proteomes" id="UP000799291">
    <property type="component" value="Unassembled WGS sequence"/>
</dbReference>
<dbReference type="AlphaFoldDB" id="A0A6G1JNF6"/>
<reference evidence="1" key="1">
    <citation type="journal article" date="2020" name="Stud. Mycol.">
        <title>101 Dothideomycetes genomes: a test case for predicting lifestyles and emergence of pathogens.</title>
        <authorList>
            <person name="Haridas S."/>
            <person name="Albert R."/>
            <person name="Binder M."/>
            <person name="Bloem J."/>
            <person name="Labutti K."/>
            <person name="Salamov A."/>
            <person name="Andreopoulos B."/>
            <person name="Baker S."/>
            <person name="Barry K."/>
            <person name="Bills G."/>
            <person name="Bluhm B."/>
            <person name="Cannon C."/>
            <person name="Castanera R."/>
            <person name="Culley D."/>
            <person name="Daum C."/>
            <person name="Ezra D."/>
            <person name="Gonzalez J."/>
            <person name="Henrissat B."/>
            <person name="Kuo A."/>
            <person name="Liang C."/>
            <person name="Lipzen A."/>
            <person name="Lutzoni F."/>
            <person name="Magnuson J."/>
            <person name="Mondo S."/>
            <person name="Nolan M."/>
            <person name="Ohm R."/>
            <person name="Pangilinan J."/>
            <person name="Park H.-J."/>
            <person name="Ramirez L."/>
            <person name="Alfaro M."/>
            <person name="Sun H."/>
            <person name="Tritt A."/>
            <person name="Yoshinaga Y."/>
            <person name="Zwiers L.-H."/>
            <person name="Turgeon B."/>
            <person name="Goodwin S."/>
            <person name="Spatafora J."/>
            <person name="Crous P."/>
            <person name="Grigoriev I."/>
        </authorList>
    </citation>
    <scope>NUCLEOTIDE SEQUENCE</scope>
    <source>
        <strain evidence="1">CBS 122367</strain>
    </source>
</reference>
<proteinExistence type="predicted"/>
<evidence type="ECO:0000313" key="2">
    <source>
        <dbReference type="Proteomes" id="UP000799291"/>
    </source>
</evidence>
<accession>A0A6G1JNF6</accession>
<gene>
    <name evidence="1" type="ORF">K458DRAFT_9588</name>
</gene>
<keyword evidence="2" id="KW-1185">Reference proteome</keyword>
<protein>
    <submittedName>
        <fullName evidence="1">Uncharacterized protein</fullName>
    </submittedName>
</protein>
<name>A0A6G1JNF6_9PLEO</name>
<organism evidence="1 2">
    <name type="scientific">Lentithecium fluviatile CBS 122367</name>
    <dbReference type="NCBI Taxonomy" id="1168545"/>
    <lineage>
        <taxon>Eukaryota</taxon>
        <taxon>Fungi</taxon>
        <taxon>Dikarya</taxon>
        <taxon>Ascomycota</taxon>
        <taxon>Pezizomycotina</taxon>
        <taxon>Dothideomycetes</taxon>
        <taxon>Pleosporomycetidae</taxon>
        <taxon>Pleosporales</taxon>
        <taxon>Massarineae</taxon>
        <taxon>Lentitheciaceae</taxon>
        <taxon>Lentithecium</taxon>
    </lineage>
</organism>
<evidence type="ECO:0000313" key="1">
    <source>
        <dbReference type="EMBL" id="KAF2692074.1"/>
    </source>
</evidence>
<sequence length="120" mass="13307">MLTFMIASTQHILFCDRDDAPSLARCSDGRRQRRIPSHFIHQSSSRLAICPPTSTNFGAHRHIHAAAPFCLFTAWRDSQGCVSFRTLGPSDHDTLVVGRSLIMTRLSRNEGALIGRSSQA</sequence>
<dbReference type="EMBL" id="MU005569">
    <property type="protein sequence ID" value="KAF2692074.1"/>
    <property type="molecule type" value="Genomic_DNA"/>
</dbReference>